<dbReference type="GO" id="GO:0051607">
    <property type="term" value="P:defense response to virus"/>
    <property type="evidence" value="ECO:0007669"/>
    <property type="project" value="UniProtKB-KW"/>
</dbReference>
<name>A0A7G1H3Q2_9BACT</name>
<evidence type="ECO:0000259" key="3">
    <source>
        <dbReference type="PROSITE" id="PS50887"/>
    </source>
</evidence>
<evidence type="ECO:0000313" key="4">
    <source>
        <dbReference type="EMBL" id="BCB96576.1"/>
    </source>
</evidence>
<dbReference type="InterPro" id="IPR054767">
    <property type="entry name" value="Cas10-Cmr2_palm2"/>
</dbReference>
<dbReference type="Pfam" id="PF22335">
    <property type="entry name" value="Cas10-Cmr2_palm2"/>
    <property type="match status" value="1"/>
</dbReference>
<evidence type="ECO:0000313" key="5">
    <source>
        <dbReference type="Proteomes" id="UP000516360"/>
    </source>
</evidence>
<dbReference type="InterPro" id="IPR043128">
    <property type="entry name" value="Rev_trsase/Diguanyl_cyclase"/>
</dbReference>
<feature type="binding site" evidence="6">
    <location>
        <position position="225"/>
    </location>
    <ligand>
        <name>Zn(2+)</name>
        <dbReference type="ChEBI" id="CHEBI:29105"/>
    </ligand>
</feature>
<protein>
    <submittedName>
        <fullName evidence="4">Type III-B CRISPR-associated protein Cas10/Cmr2</fullName>
    </submittedName>
</protein>
<dbReference type="Proteomes" id="UP000516360">
    <property type="component" value="Chromosome"/>
</dbReference>
<dbReference type="RefSeq" id="WP_203471763.1">
    <property type="nucleotide sequence ID" value="NZ_AP022873.1"/>
</dbReference>
<accession>A0A7G1H3Q2</accession>
<dbReference type="GO" id="GO:0000166">
    <property type="term" value="F:nucleotide binding"/>
    <property type="evidence" value="ECO:0007669"/>
    <property type="project" value="UniProtKB-KW"/>
</dbReference>
<dbReference type="KEGG" id="dtp:JZK55_14980"/>
<feature type="binding site" evidence="6">
    <location>
        <position position="169"/>
    </location>
    <ligand>
        <name>Zn(2+)</name>
        <dbReference type="ChEBI" id="CHEBI:29105"/>
    </ligand>
</feature>
<dbReference type="InterPro" id="IPR013407">
    <property type="entry name" value="CRISPR-assoc_prot_Cmr2"/>
</dbReference>
<dbReference type="InterPro" id="IPR000160">
    <property type="entry name" value="GGDEF_dom"/>
</dbReference>
<evidence type="ECO:0000256" key="2">
    <source>
        <dbReference type="ARBA" id="ARBA00023118"/>
    </source>
</evidence>
<keyword evidence="5" id="KW-1185">Reference proteome</keyword>
<sequence>MENKFLFLFTITPVQSFINQARKAQDLYAGSFMLSHFSKAAANKLKMEFDCEIIFPDIANNSIPNRFAAVVNVNENEAQAVGDSLQKAVEAEIKRIGDSVINGLKINKPNGFDEQLSSYFTVSYLFVPYNEDDYKQCYSELESLMGAIKSVRAFSQYPDSERGRKCSICGERNVKFYRMAENEKDIERIKKLKLFSNDVYAVKNSDYRELGPRYLQAGEGLCGVCFTKRGLDRAGIPEYKAKFPSTSKIALFDAFKQLREKRGDLGTIIDSDNYEPQGIFALKNNKNLDDFPELSEMEKKNTRELYEAMEDYKISYSPYYAVMLFDGDSMGEWLSGNKIKDEKLKEFHKELTKKLGEFANAVRDTIKEPLGVTVYAGGEDFLGFFNIKYLLEGMKHLRNKFNELVNLPLKDFYADNTYNMTFSAGAVIAHIKTPLSEVLNWARKVEQEAKDIDDTKDAFAIAVLKHSGEIEKTVFKWRVNDTYTTDLMSKIVTEINNDRLSNTFIKKLNQELIKLLDKDGNYRDDNIIKAEIKRLLMRSFMKTKDEDEDAFKKRKAETAKELQLHNLLIHSNGVRNFLNFLNITDFIARQAKGGAA</sequence>
<feature type="binding site" evidence="6">
    <location>
        <position position="222"/>
    </location>
    <ligand>
        <name>Zn(2+)</name>
        <dbReference type="ChEBI" id="CHEBI:29105"/>
    </ligand>
</feature>
<keyword evidence="2" id="KW-0051">Antiviral defense</keyword>
<gene>
    <name evidence="4" type="ORF">JZK55_14980</name>
</gene>
<dbReference type="InterPro" id="IPR038242">
    <property type="entry name" value="Cmr2_N"/>
</dbReference>
<dbReference type="PROSITE" id="PS50887">
    <property type="entry name" value="GGDEF"/>
    <property type="match status" value="1"/>
</dbReference>
<organism evidence="4 5">
    <name type="scientific">Dissulfurispira thermophila</name>
    <dbReference type="NCBI Taxonomy" id="2715679"/>
    <lineage>
        <taxon>Bacteria</taxon>
        <taxon>Pseudomonadati</taxon>
        <taxon>Nitrospirota</taxon>
        <taxon>Thermodesulfovibrionia</taxon>
        <taxon>Thermodesulfovibrionales</taxon>
        <taxon>Dissulfurispiraceae</taxon>
        <taxon>Dissulfurispira</taxon>
    </lineage>
</organism>
<reference evidence="6" key="2">
    <citation type="submission" date="2024-02" db="PDB data bank">
        <title>Structure of a type III CRISPR complex that AMPylates a HEPN toxin.</title>
        <authorList>
            <person name="Pandey S."/>
            <person name="Burman N."/>
            <person name="Henriques W.H."/>
            <person name="Zahl T."/>
            <person name="Wiegand T."/>
            <person name="Nyquist H."/>
            <person name="Wilkinson R."/>
            <person name="Wiedenheft B."/>
        </authorList>
    </citation>
    <scope>STRUCTURE BY ELECTRON MICROSCOPY (3.80 ANGSTROMS) IN COMPLEX WITH ZN(2+)</scope>
</reference>
<keyword evidence="6" id="KW-0862">Zinc</keyword>
<keyword evidence="6" id="KW-0479">Metal-binding</keyword>
<reference evidence="4 5" key="1">
    <citation type="submission" date="2020-03" db="EMBL/GenBank/DDBJ databases">
        <title>Complete genome sequences of two sulfur-disproportionating bacterial strains T55J and Mzg5.</title>
        <authorList>
            <person name="Umezawa K."/>
            <person name="Kojima H."/>
            <person name="Kato Y."/>
            <person name="Fukui M."/>
        </authorList>
    </citation>
    <scope>NUCLEOTIDE SEQUENCE [LARGE SCALE GENOMIC DNA]</scope>
    <source>
        <strain evidence="4 5">T55J</strain>
    </source>
</reference>
<dbReference type="PDB" id="9ARW">
    <property type="method" value="EM"/>
    <property type="resolution" value="3.80 A"/>
    <property type="chains" value="A=1-596"/>
</dbReference>
<dbReference type="Pfam" id="PF12469">
    <property type="entry name" value="Cmr2_N"/>
    <property type="match status" value="1"/>
</dbReference>
<evidence type="ECO:0000256" key="1">
    <source>
        <dbReference type="ARBA" id="ARBA00022741"/>
    </source>
</evidence>
<feature type="binding site" evidence="6">
    <location>
        <position position="166"/>
    </location>
    <ligand>
        <name>Zn(2+)</name>
        <dbReference type="ChEBI" id="CHEBI:29105"/>
    </ligand>
</feature>
<feature type="domain" description="GGDEF" evidence="3">
    <location>
        <begin position="318"/>
        <end position="464"/>
    </location>
</feature>
<dbReference type="Gene3D" id="3.30.70.270">
    <property type="match status" value="1"/>
</dbReference>
<dbReference type="InterPro" id="IPR024615">
    <property type="entry name" value="CRISPR-assoc_Cmr2_N"/>
</dbReference>
<dbReference type="EMBL" id="AP022873">
    <property type="protein sequence ID" value="BCB96576.1"/>
    <property type="molecule type" value="Genomic_DNA"/>
</dbReference>
<dbReference type="NCBIfam" id="TIGR02577">
    <property type="entry name" value="cas_TM1794_Cmr2"/>
    <property type="match status" value="1"/>
</dbReference>
<keyword evidence="6" id="KW-0002">3D-structure</keyword>
<evidence type="ECO:0007829" key="6">
    <source>
        <dbReference type="PDB" id="9ARW"/>
    </source>
</evidence>
<keyword evidence="1" id="KW-0547">Nucleotide-binding</keyword>
<dbReference type="AlphaFoldDB" id="A0A7G1H3Q2"/>
<dbReference type="Gene3D" id="3.30.70.2220">
    <property type="entry name" value="CRISPR-Cas system, Cmr2 subunit, D1 domain, cysteine cluster"/>
    <property type="match status" value="1"/>
</dbReference>
<dbReference type="EMDB" id="EMD-43796"/>
<proteinExistence type="evidence at protein level"/>